<keyword evidence="3" id="KW-1185">Reference proteome</keyword>
<reference evidence="2 3" key="1">
    <citation type="submission" date="2015-01" db="EMBL/GenBank/DDBJ databases">
        <title>The Genome Sequence of Cryptococcus gattii EJB2.</title>
        <authorList>
            <consortium name="The Broad Institute Genomics Platform"/>
            <person name="Cuomo C."/>
            <person name="Litvintseva A."/>
            <person name="Chen Y."/>
            <person name="Heitman J."/>
            <person name="Sun S."/>
            <person name="Springer D."/>
            <person name="Dromer F."/>
            <person name="Young S."/>
            <person name="Zeng Q."/>
            <person name="Gargeya S."/>
            <person name="Abouelleil A."/>
            <person name="Alvarado L."/>
            <person name="Chapman S.B."/>
            <person name="Gainer-Dewar J."/>
            <person name="Goldberg J."/>
            <person name="Griggs A."/>
            <person name="Gujja S."/>
            <person name="Hansen M."/>
            <person name="Howarth C."/>
            <person name="Imamovic A."/>
            <person name="Larimer J."/>
            <person name="Murphy C."/>
            <person name="Naylor J."/>
            <person name="Pearson M."/>
            <person name="Priest M."/>
            <person name="Roberts A."/>
            <person name="Saif S."/>
            <person name="Shea T."/>
            <person name="Sykes S."/>
            <person name="Wortman J."/>
            <person name="Nusbaum C."/>
            <person name="Birren B."/>
        </authorList>
    </citation>
    <scope>NUCLEOTIDE SEQUENCE [LARGE SCALE GENOMIC DNA]</scope>
    <source>
        <strain evidence="2 3">EJB2</strain>
    </source>
</reference>
<evidence type="ECO:0000256" key="1">
    <source>
        <dbReference type="SAM" id="MobiDB-lite"/>
    </source>
</evidence>
<name>A0ABR5BQY6_9TREE</name>
<accession>A0ABR5BQY6</accession>
<feature type="compositionally biased region" description="Basic and acidic residues" evidence="1">
    <location>
        <begin position="16"/>
        <end position="25"/>
    </location>
</feature>
<evidence type="ECO:0000313" key="3">
    <source>
        <dbReference type="Proteomes" id="UP000054272"/>
    </source>
</evidence>
<feature type="region of interest" description="Disordered" evidence="1">
    <location>
        <begin position="16"/>
        <end position="41"/>
    </location>
</feature>
<dbReference type="EMBL" id="KN848743">
    <property type="protein sequence ID" value="KIR77799.1"/>
    <property type="molecule type" value="Genomic_DNA"/>
</dbReference>
<gene>
    <name evidence="2" type="ORF">I306_05199</name>
</gene>
<evidence type="ECO:0000313" key="2">
    <source>
        <dbReference type="EMBL" id="KIR77799.1"/>
    </source>
</evidence>
<sequence length="129" mass="14443">MTIRHPIMMIRMETERKNKAQDDHPPGSMDQPTTRSGHTIRMPCRNEDYIPTATQGLIFYGTLLTQEMSTAAEEQLNVSGPLTLPAPPITSSSLEPIITVPDQFSVFRQYDHPPRESDPEEGTVVHVEG</sequence>
<proteinExistence type="predicted"/>
<dbReference type="Proteomes" id="UP000054272">
    <property type="component" value="Unassembled WGS sequence"/>
</dbReference>
<protein>
    <submittedName>
        <fullName evidence="2">Uncharacterized protein</fullName>
    </submittedName>
</protein>
<organism evidence="2 3">
    <name type="scientific">Cryptococcus gattii EJB2</name>
    <dbReference type="NCBI Taxonomy" id="1296103"/>
    <lineage>
        <taxon>Eukaryota</taxon>
        <taxon>Fungi</taxon>
        <taxon>Dikarya</taxon>
        <taxon>Basidiomycota</taxon>
        <taxon>Agaricomycotina</taxon>
        <taxon>Tremellomycetes</taxon>
        <taxon>Tremellales</taxon>
        <taxon>Cryptococcaceae</taxon>
        <taxon>Cryptococcus</taxon>
        <taxon>Cryptococcus gattii species complex</taxon>
    </lineage>
</organism>